<comment type="function">
    <text evidence="10">Potassium transporter.</text>
</comment>
<evidence type="ECO:0000256" key="10">
    <source>
        <dbReference type="RuleBase" id="RU321113"/>
    </source>
</evidence>
<feature type="transmembrane region" description="Helical" evidence="10">
    <location>
        <begin position="539"/>
        <end position="559"/>
    </location>
</feature>
<dbReference type="AlphaFoldDB" id="A0AAU9NGD5"/>
<gene>
    <name evidence="13" type="ORF">LVIROSA_LOCUS23097</name>
</gene>
<keyword evidence="4 10" id="KW-0633">Potassium transport</keyword>
<accession>A0AAU9NGD5</accession>
<evidence type="ECO:0000256" key="6">
    <source>
        <dbReference type="ARBA" id="ARBA00022958"/>
    </source>
</evidence>
<dbReference type="Pfam" id="PF22776">
    <property type="entry name" value="K_trans_C"/>
    <property type="match status" value="1"/>
</dbReference>
<evidence type="ECO:0000256" key="2">
    <source>
        <dbReference type="ARBA" id="ARBA00008440"/>
    </source>
</evidence>
<feature type="transmembrane region" description="Helical" evidence="10">
    <location>
        <begin position="178"/>
        <end position="200"/>
    </location>
</feature>
<keyword evidence="3" id="KW-0813">Transport</keyword>
<feature type="transmembrane region" description="Helical" evidence="10">
    <location>
        <begin position="412"/>
        <end position="434"/>
    </location>
</feature>
<feature type="transmembrane region" description="Helical" evidence="10">
    <location>
        <begin position="245"/>
        <end position="267"/>
    </location>
</feature>
<keyword evidence="6 10" id="KW-0630">Potassium</keyword>
<feature type="transmembrane region" description="Helical" evidence="10">
    <location>
        <begin position="220"/>
        <end position="238"/>
    </location>
</feature>
<evidence type="ECO:0000313" key="13">
    <source>
        <dbReference type="EMBL" id="CAH1436738.1"/>
    </source>
</evidence>
<dbReference type="PANTHER" id="PTHR30540:SF95">
    <property type="entry name" value="POTASSIUM TRANSPORTER 10"/>
    <property type="match status" value="1"/>
</dbReference>
<feature type="transmembrane region" description="Helical" evidence="10">
    <location>
        <begin position="46"/>
        <end position="68"/>
    </location>
</feature>
<protein>
    <recommendedName>
        <fullName evidence="10">Potassium transporter</fullName>
    </recommendedName>
</protein>
<evidence type="ECO:0000256" key="1">
    <source>
        <dbReference type="ARBA" id="ARBA00004651"/>
    </source>
</evidence>
<evidence type="ECO:0000256" key="4">
    <source>
        <dbReference type="ARBA" id="ARBA00022538"/>
    </source>
</evidence>
<comment type="caution">
    <text evidence="10">Lacks conserved residue(s) required for the propagation of feature annotation.</text>
</comment>
<feature type="transmembrane region" description="Helical" evidence="10">
    <location>
        <begin position="474"/>
        <end position="496"/>
    </location>
</feature>
<feature type="transmembrane region" description="Helical" evidence="10">
    <location>
        <begin position="502"/>
        <end position="519"/>
    </location>
</feature>
<feature type="transmembrane region" description="Helical" evidence="10">
    <location>
        <begin position="88"/>
        <end position="109"/>
    </location>
</feature>
<keyword evidence="8 10" id="KW-0406">Ion transport</keyword>
<feature type="transmembrane region" description="Helical" evidence="10">
    <location>
        <begin position="293"/>
        <end position="312"/>
    </location>
</feature>
<evidence type="ECO:0000256" key="8">
    <source>
        <dbReference type="ARBA" id="ARBA00023065"/>
    </source>
</evidence>
<proteinExistence type="inferred from homology"/>
<keyword evidence="9 10" id="KW-0472">Membrane</keyword>
<dbReference type="InterPro" id="IPR003855">
    <property type="entry name" value="K+_transporter"/>
</dbReference>
<organism evidence="13 14">
    <name type="scientific">Lactuca virosa</name>
    <dbReference type="NCBI Taxonomy" id="75947"/>
    <lineage>
        <taxon>Eukaryota</taxon>
        <taxon>Viridiplantae</taxon>
        <taxon>Streptophyta</taxon>
        <taxon>Embryophyta</taxon>
        <taxon>Tracheophyta</taxon>
        <taxon>Spermatophyta</taxon>
        <taxon>Magnoliopsida</taxon>
        <taxon>eudicotyledons</taxon>
        <taxon>Gunneridae</taxon>
        <taxon>Pentapetalae</taxon>
        <taxon>asterids</taxon>
        <taxon>campanulids</taxon>
        <taxon>Asterales</taxon>
        <taxon>Asteraceae</taxon>
        <taxon>Cichorioideae</taxon>
        <taxon>Cichorieae</taxon>
        <taxon>Lactucinae</taxon>
        <taxon>Lactuca</taxon>
    </lineage>
</organism>
<evidence type="ECO:0000256" key="3">
    <source>
        <dbReference type="ARBA" id="ARBA00022448"/>
    </source>
</evidence>
<feature type="transmembrane region" description="Helical" evidence="10">
    <location>
        <begin position="446"/>
        <end position="467"/>
    </location>
</feature>
<dbReference type="Proteomes" id="UP001157418">
    <property type="component" value="Unassembled WGS sequence"/>
</dbReference>
<name>A0AAU9NGD5_9ASTR</name>
<feature type="domain" description="K+ potassium transporter C-terminal" evidence="12">
    <location>
        <begin position="553"/>
        <end position="793"/>
    </location>
</feature>
<dbReference type="Pfam" id="PF02705">
    <property type="entry name" value="K_trans"/>
    <property type="match status" value="1"/>
</dbReference>
<keyword evidence="5 10" id="KW-0812">Transmembrane</keyword>
<feature type="domain" description="K+ potassium transporter integral membrane" evidence="11">
    <location>
        <begin position="55"/>
        <end position="540"/>
    </location>
</feature>
<evidence type="ECO:0000256" key="9">
    <source>
        <dbReference type="ARBA" id="ARBA00023136"/>
    </source>
</evidence>
<keyword evidence="14" id="KW-1185">Reference proteome</keyword>
<dbReference type="PANTHER" id="PTHR30540">
    <property type="entry name" value="OSMOTIC STRESS POTASSIUM TRANSPORTER"/>
    <property type="match status" value="1"/>
</dbReference>
<comment type="subcellular location">
    <subcellularLocation>
        <location evidence="1">Cell membrane</location>
        <topology evidence="1">Multi-pass membrane protein</topology>
    </subcellularLocation>
    <subcellularLocation>
        <location evidence="10">Membrane</location>
        <topology evidence="10">Multi-pass membrane protein</topology>
    </subcellularLocation>
</comment>
<dbReference type="NCBIfam" id="TIGR00794">
    <property type="entry name" value="kup"/>
    <property type="match status" value="1"/>
</dbReference>
<feature type="transmembrane region" description="Helical" evidence="10">
    <location>
        <begin position="364"/>
        <end position="391"/>
    </location>
</feature>
<evidence type="ECO:0000259" key="12">
    <source>
        <dbReference type="Pfam" id="PF22776"/>
    </source>
</evidence>
<comment type="similarity">
    <text evidence="2 10">Belongs to the HAK/KUP transporter (TC 2.A.72.3) family.</text>
</comment>
<dbReference type="GO" id="GO:0015079">
    <property type="term" value="F:potassium ion transmembrane transporter activity"/>
    <property type="evidence" value="ECO:0007669"/>
    <property type="project" value="UniProtKB-UniRule"/>
</dbReference>
<evidence type="ECO:0000313" key="14">
    <source>
        <dbReference type="Proteomes" id="UP001157418"/>
    </source>
</evidence>
<feature type="transmembrane region" description="Helical" evidence="10">
    <location>
        <begin position="579"/>
        <end position="597"/>
    </location>
</feature>
<keyword evidence="7 10" id="KW-1133">Transmembrane helix</keyword>
<dbReference type="GO" id="GO:0005886">
    <property type="term" value="C:plasma membrane"/>
    <property type="evidence" value="ECO:0007669"/>
    <property type="project" value="UniProtKB-SubCell"/>
</dbReference>
<evidence type="ECO:0000256" key="7">
    <source>
        <dbReference type="ARBA" id="ARBA00022989"/>
    </source>
</evidence>
<dbReference type="InterPro" id="IPR053951">
    <property type="entry name" value="K_trans_N"/>
</dbReference>
<evidence type="ECO:0000256" key="5">
    <source>
        <dbReference type="ARBA" id="ARBA00022692"/>
    </source>
</evidence>
<dbReference type="EMBL" id="CAKMRJ010004445">
    <property type="protein sequence ID" value="CAH1436738.1"/>
    <property type="molecule type" value="Genomic_DNA"/>
</dbReference>
<reference evidence="13 14" key="1">
    <citation type="submission" date="2022-01" db="EMBL/GenBank/DDBJ databases">
        <authorList>
            <person name="Xiong W."/>
            <person name="Schranz E."/>
        </authorList>
    </citation>
    <scope>NUCLEOTIDE SEQUENCE [LARGE SCALE GENOMIC DNA]</scope>
</reference>
<evidence type="ECO:0000259" key="11">
    <source>
        <dbReference type="Pfam" id="PF02705"/>
    </source>
</evidence>
<dbReference type="InterPro" id="IPR053952">
    <property type="entry name" value="K_trans_C"/>
</dbReference>
<comment type="caution">
    <text evidence="13">The sequence shown here is derived from an EMBL/GenBank/DDBJ whole genome shotgun (WGS) entry which is preliminary data.</text>
</comment>
<sequence>MATDMDVDMSEEDESKGGMWALEQKIDQPMDEEAGRLKNMYREKSFSAILLLRFAFQSLGVVYGDLGTSPLYVFYNTFPKGIDDTEDIIGALSLIIYSLTLVPLIKYVFIVCRANDNGQGGTFALYSLLCRHAKVNTIPNQHRTDEELTTYSRSTIHEKSFAAKTRRWLEGNIYKKNALLLLVLVGTCMAIGDGILTPAISVLSASGGIKIDHPGMSNDVVIVVAVVILIGLFSLQHYGVDKVGWLFAPVVLLWFLLIGGIGIFNIWKYDIGVLRAFSPVYIFRYFKRRGKNGWTSLGGIMLSITGTEALFADLAHFPVSAIQLAFTVVVFPCLLLAYSGQAAYLMKNKEHVYDAFYRSIPESIYWPMFVIATLAAVVASQATISATFSIIKQANALGCFPRVKVIHTSSKFLGQIYIPDINWILMVLCIVVTAGFKNKSQIGNAYGTAVVIVMLATTFIMILIMLLVWRCHWLLVLIFAALSLIIELTYFSAVLFKIDQGGWVPLVIAAIFLFIMYIWHYGTVKRYEFEMHSKISMAWILGLGPSLGLVRVPGIGLVYTELASGVPHIFSHFITNLPAIHSVVVFVCVKYLPVYTVPEDERFLVKRIGPKNFHMFRCVARYGYKDLHKKDDEFEKKVFDNLFMFVRLESMMEGGSDSDEYSLYGQTQGQSQSQRSKDFLLPENSMNTFSSVVDLTISSCDSIVPVNVNSSTVMSSGQVSSHTEVDEMEFLTSCRDAGVVHIMGNTVVRARRDSPFYKKICIDYVYAFLRKMCREHSVIFNVPHESLLNVGQVFYV</sequence>
<feature type="transmembrane region" description="Helical" evidence="10">
    <location>
        <begin position="324"/>
        <end position="344"/>
    </location>
</feature>